<protein>
    <recommendedName>
        <fullName evidence="5">CENP-V/GFA domain-containing protein</fullName>
    </recommendedName>
</protein>
<feature type="domain" description="CENP-V/GFA" evidence="5">
    <location>
        <begin position="2"/>
        <end position="116"/>
    </location>
</feature>
<dbReference type="Proteomes" id="UP000320593">
    <property type="component" value="Unassembled WGS sequence"/>
</dbReference>
<dbReference type="InterPro" id="IPR011057">
    <property type="entry name" value="Mss4-like_sf"/>
</dbReference>
<evidence type="ECO:0000313" key="6">
    <source>
        <dbReference type="EMBL" id="TWI92978.1"/>
    </source>
</evidence>
<dbReference type="PANTHER" id="PTHR33337:SF40">
    <property type="entry name" value="CENP-V_GFA DOMAIN-CONTAINING PROTEIN-RELATED"/>
    <property type="match status" value="1"/>
</dbReference>
<dbReference type="InterPro" id="IPR006913">
    <property type="entry name" value="CENP-V/GFA"/>
</dbReference>
<proteinExistence type="inferred from homology"/>
<accession>A0A562TIH7</accession>
<evidence type="ECO:0000256" key="4">
    <source>
        <dbReference type="ARBA" id="ARBA00023239"/>
    </source>
</evidence>
<dbReference type="OrthoDB" id="9807246at2"/>
<dbReference type="SUPFAM" id="SSF51316">
    <property type="entry name" value="Mss4-like"/>
    <property type="match status" value="1"/>
</dbReference>
<dbReference type="PROSITE" id="PS51891">
    <property type="entry name" value="CENP_V_GFA"/>
    <property type="match status" value="1"/>
</dbReference>
<dbReference type="GO" id="GO:0046872">
    <property type="term" value="F:metal ion binding"/>
    <property type="evidence" value="ECO:0007669"/>
    <property type="project" value="UniProtKB-KW"/>
</dbReference>
<keyword evidence="3" id="KW-0862">Zinc</keyword>
<gene>
    <name evidence="6" type="ORF">JM93_00530</name>
</gene>
<dbReference type="EMBL" id="VLLF01000001">
    <property type="protein sequence ID" value="TWI92978.1"/>
    <property type="molecule type" value="Genomic_DNA"/>
</dbReference>
<keyword evidence="2" id="KW-0479">Metal-binding</keyword>
<reference evidence="6 7" key="1">
    <citation type="submission" date="2019-07" db="EMBL/GenBank/DDBJ databases">
        <title>Genomic Encyclopedia of Archaeal and Bacterial Type Strains, Phase II (KMG-II): from individual species to whole genera.</title>
        <authorList>
            <person name="Goeker M."/>
        </authorList>
    </citation>
    <scope>NUCLEOTIDE SEQUENCE [LARGE SCALE GENOMIC DNA]</scope>
    <source>
        <strain evidence="6 7">ATCC BAA-252</strain>
    </source>
</reference>
<organism evidence="6 7">
    <name type="scientific">Roseibium hamelinense</name>
    <dbReference type="NCBI Taxonomy" id="150831"/>
    <lineage>
        <taxon>Bacteria</taxon>
        <taxon>Pseudomonadati</taxon>
        <taxon>Pseudomonadota</taxon>
        <taxon>Alphaproteobacteria</taxon>
        <taxon>Hyphomicrobiales</taxon>
        <taxon>Stappiaceae</taxon>
        <taxon>Roseibium</taxon>
    </lineage>
</organism>
<comment type="caution">
    <text evidence="6">The sequence shown here is derived from an EMBL/GenBank/DDBJ whole genome shotgun (WGS) entry which is preliminary data.</text>
</comment>
<evidence type="ECO:0000256" key="1">
    <source>
        <dbReference type="ARBA" id="ARBA00005495"/>
    </source>
</evidence>
<comment type="similarity">
    <text evidence="1">Belongs to the Gfa family.</text>
</comment>
<keyword evidence="4" id="KW-0456">Lyase</keyword>
<keyword evidence="7" id="KW-1185">Reference proteome</keyword>
<evidence type="ECO:0000256" key="3">
    <source>
        <dbReference type="ARBA" id="ARBA00022833"/>
    </source>
</evidence>
<evidence type="ECO:0000256" key="2">
    <source>
        <dbReference type="ARBA" id="ARBA00022723"/>
    </source>
</evidence>
<sequence>MITGKCECGKVAFEVEAVRETVTVCHCSQCRRISGHTWACTHAPTDKLHFSNKDGLEWYESSGFARRGFCKYCGSSLFYQTKGDGNIAIAAGSLNGPTGLTVGKHIFVKDKADYYEIHEDEPQISRF</sequence>
<dbReference type="Pfam" id="PF04828">
    <property type="entry name" value="GFA"/>
    <property type="match status" value="1"/>
</dbReference>
<dbReference type="Gene3D" id="3.90.1590.10">
    <property type="entry name" value="glutathione-dependent formaldehyde- activating enzyme (gfa)"/>
    <property type="match status" value="1"/>
</dbReference>
<dbReference type="RefSeq" id="WP_145340492.1">
    <property type="nucleotide sequence ID" value="NZ_SMLY01000087.1"/>
</dbReference>
<name>A0A562TIH7_9HYPH</name>
<dbReference type="PANTHER" id="PTHR33337">
    <property type="entry name" value="GFA DOMAIN-CONTAINING PROTEIN"/>
    <property type="match status" value="1"/>
</dbReference>
<evidence type="ECO:0000259" key="5">
    <source>
        <dbReference type="PROSITE" id="PS51891"/>
    </source>
</evidence>
<evidence type="ECO:0000313" key="7">
    <source>
        <dbReference type="Proteomes" id="UP000320593"/>
    </source>
</evidence>
<dbReference type="GO" id="GO:0016846">
    <property type="term" value="F:carbon-sulfur lyase activity"/>
    <property type="evidence" value="ECO:0007669"/>
    <property type="project" value="InterPro"/>
</dbReference>
<dbReference type="AlphaFoldDB" id="A0A562TIH7"/>